<sequence>DEIELFSTCMLAEFDKDGWTKELLEKSMVNMDLIKKCDEYFMPFTVLGVNGTVWLNPSKDGVDKVNCLARRVKIVIRSETVCSCFRTFFNRESFGVFNSDFVHTTCKNKVGNDVAGNYIYLQMWNATDQGNEKPSATTTRSNREKDKTDETPSVFIFVLDSVANS</sequence>
<dbReference type="PANTHER" id="PTHR10974:SF75">
    <property type="entry name" value="SULFATASE DOMAIN-CONTAINING PROTEIN"/>
    <property type="match status" value="1"/>
</dbReference>
<dbReference type="EMBL" id="BTSX01000005">
    <property type="protein sequence ID" value="GMT02159.1"/>
    <property type="molecule type" value="Genomic_DNA"/>
</dbReference>
<protein>
    <submittedName>
        <fullName evidence="2">Uncharacterized protein</fullName>
    </submittedName>
</protein>
<dbReference type="InterPro" id="IPR004245">
    <property type="entry name" value="DUF229"/>
</dbReference>
<comment type="caution">
    <text evidence="2">The sequence shown here is derived from an EMBL/GenBank/DDBJ whole genome shotgun (WGS) entry which is preliminary data.</text>
</comment>
<organism evidence="2 3">
    <name type="scientific">Pristionchus entomophagus</name>
    <dbReference type="NCBI Taxonomy" id="358040"/>
    <lineage>
        <taxon>Eukaryota</taxon>
        <taxon>Metazoa</taxon>
        <taxon>Ecdysozoa</taxon>
        <taxon>Nematoda</taxon>
        <taxon>Chromadorea</taxon>
        <taxon>Rhabditida</taxon>
        <taxon>Rhabditina</taxon>
        <taxon>Diplogasteromorpha</taxon>
        <taxon>Diplogasteroidea</taxon>
        <taxon>Neodiplogasteridae</taxon>
        <taxon>Pristionchus</taxon>
    </lineage>
</organism>
<gene>
    <name evidence="2" type="ORF">PENTCL1PPCAC_24333</name>
</gene>
<feature type="region of interest" description="Disordered" evidence="1">
    <location>
        <begin position="130"/>
        <end position="149"/>
    </location>
</feature>
<evidence type="ECO:0000313" key="3">
    <source>
        <dbReference type="Proteomes" id="UP001432027"/>
    </source>
</evidence>
<accession>A0AAV5U6X4</accession>
<dbReference type="AlphaFoldDB" id="A0AAV5U6X4"/>
<proteinExistence type="predicted"/>
<keyword evidence="3" id="KW-1185">Reference proteome</keyword>
<reference evidence="2" key="1">
    <citation type="submission" date="2023-10" db="EMBL/GenBank/DDBJ databases">
        <title>Genome assembly of Pristionchus species.</title>
        <authorList>
            <person name="Yoshida K."/>
            <person name="Sommer R.J."/>
        </authorList>
    </citation>
    <scope>NUCLEOTIDE SEQUENCE</scope>
    <source>
        <strain evidence="2">RS0144</strain>
    </source>
</reference>
<feature type="non-terminal residue" evidence="2">
    <location>
        <position position="1"/>
    </location>
</feature>
<dbReference type="GO" id="GO:0005615">
    <property type="term" value="C:extracellular space"/>
    <property type="evidence" value="ECO:0007669"/>
    <property type="project" value="TreeGrafter"/>
</dbReference>
<evidence type="ECO:0000256" key="1">
    <source>
        <dbReference type="SAM" id="MobiDB-lite"/>
    </source>
</evidence>
<feature type="compositionally biased region" description="Polar residues" evidence="1">
    <location>
        <begin position="130"/>
        <end position="140"/>
    </location>
</feature>
<dbReference type="Proteomes" id="UP001432027">
    <property type="component" value="Unassembled WGS sequence"/>
</dbReference>
<evidence type="ECO:0000313" key="2">
    <source>
        <dbReference type="EMBL" id="GMT02159.1"/>
    </source>
</evidence>
<name>A0AAV5U6X4_9BILA</name>
<dbReference type="PANTHER" id="PTHR10974">
    <property type="entry name" value="FI08016P-RELATED"/>
    <property type="match status" value="1"/>
</dbReference>